<feature type="signal peptide" evidence="1">
    <location>
        <begin position="1"/>
        <end position="20"/>
    </location>
</feature>
<dbReference type="EMBL" id="JBDIML010000003">
    <property type="protein sequence ID" value="MEN2767853.1"/>
    <property type="molecule type" value="Genomic_DNA"/>
</dbReference>
<dbReference type="Proteomes" id="UP001444625">
    <property type="component" value="Unassembled WGS sequence"/>
</dbReference>
<organism evidence="2 3">
    <name type="scientific">Ornithinibacillus xuwenensis</name>
    <dbReference type="NCBI Taxonomy" id="3144668"/>
    <lineage>
        <taxon>Bacteria</taxon>
        <taxon>Bacillati</taxon>
        <taxon>Bacillota</taxon>
        <taxon>Bacilli</taxon>
        <taxon>Bacillales</taxon>
        <taxon>Bacillaceae</taxon>
        <taxon>Ornithinibacillus</taxon>
    </lineage>
</organism>
<evidence type="ECO:0000313" key="3">
    <source>
        <dbReference type="Proteomes" id="UP001444625"/>
    </source>
</evidence>
<evidence type="ECO:0000256" key="1">
    <source>
        <dbReference type="SAM" id="SignalP"/>
    </source>
</evidence>
<keyword evidence="3" id="KW-1185">Reference proteome</keyword>
<reference evidence="2 3" key="1">
    <citation type="submission" date="2024-05" db="EMBL/GenBank/DDBJ databases">
        <authorList>
            <person name="Haq I."/>
            <person name="Ullah Z."/>
            <person name="Ahmad R."/>
            <person name="Li M."/>
            <person name="Tong Y."/>
        </authorList>
    </citation>
    <scope>NUCLEOTIDE SEQUENCE [LARGE SCALE GENOMIC DNA]</scope>
    <source>
        <strain evidence="2 3">16A2E</strain>
    </source>
</reference>
<accession>A0ABU9XK12</accession>
<name>A0ABU9XK12_9BACI</name>
<protein>
    <recommendedName>
        <fullName evidence="4">DUF3221 domain-containing protein</fullName>
    </recommendedName>
</protein>
<gene>
    <name evidence="2" type="ORF">ABC228_11685</name>
</gene>
<comment type="caution">
    <text evidence="2">The sequence shown here is derived from an EMBL/GenBank/DDBJ whole genome shotgun (WGS) entry which is preliminary data.</text>
</comment>
<sequence>MKKCLAVLLLLIIVLAGCSAQTLQDAISSSAYGDYDKPEILYRNDDIGVVIFLTKDENNEFVLCRSTYEKNRFNRYDLRETDNDYSISVDIGRKSEFITVDTIDKDSDNPLHLVWGSIFHHPGAEQVVYKVHNQQGDRLYENKVEINNKHIFVDIVPEQVTNSYTISFDIVDQEGNIVFSKPN</sequence>
<evidence type="ECO:0008006" key="4">
    <source>
        <dbReference type="Google" id="ProtNLM"/>
    </source>
</evidence>
<feature type="chain" id="PRO_5046592264" description="DUF3221 domain-containing protein" evidence="1">
    <location>
        <begin position="21"/>
        <end position="183"/>
    </location>
</feature>
<keyword evidence="1" id="KW-0732">Signal</keyword>
<proteinExistence type="predicted"/>
<evidence type="ECO:0000313" key="2">
    <source>
        <dbReference type="EMBL" id="MEN2767853.1"/>
    </source>
</evidence>
<dbReference type="PROSITE" id="PS51257">
    <property type="entry name" value="PROKAR_LIPOPROTEIN"/>
    <property type="match status" value="1"/>
</dbReference>
<dbReference type="RefSeq" id="WP_345825319.1">
    <property type="nucleotide sequence ID" value="NZ_JBDIML010000003.1"/>
</dbReference>